<dbReference type="EMBL" id="PKGU01000003">
    <property type="protein sequence ID" value="PKZ14870.1"/>
    <property type="molecule type" value="Genomic_DNA"/>
</dbReference>
<dbReference type="InterPro" id="IPR003439">
    <property type="entry name" value="ABC_transporter-like_ATP-bd"/>
</dbReference>
<dbReference type="Proteomes" id="UP000242263">
    <property type="component" value="Unassembled WGS sequence"/>
</dbReference>
<dbReference type="CDD" id="cd03216">
    <property type="entry name" value="ABC_Carb_Monos_I"/>
    <property type="match status" value="1"/>
</dbReference>
<dbReference type="GeneID" id="35868446"/>
<dbReference type="InterPro" id="IPR050107">
    <property type="entry name" value="ABC_carbohydrate_import_ATPase"/>
</dbReference>
<keyword evidence="1" id="KW-0547">Nucleotide-binding</keyword>
<dbReference type="PANTHER" id="PTHR43790">
    <property type="entry name" value="CARBOHYDRATE TRANSPORT ATP-BINDING PROTEIN MG119-RELATED"/>
    <property type="match status" value="1"/>
</dbReference>
<dbReference type="InterPro" id="IPR003593">
    <property type="entry name" value="AAA+_ATPase"/>
</dbReference>
<protein>
    <submittedName>
        <fullName evidence="4">Sugar ABC transporter ATP-binding protein</fullName>
    </submittedName>
</protein>
<gene>
    <name evidence="4" type="ORF">CYJ32_04985</name>
</gene>
<dbReference type="RefSeq" id="WP_021617347.1">
    <property type="nucleotide sequence ID" value="NZ_CBDEIH010000063.1"/>
</dbReference>
<dbReference type="PANTHER" id="PTHR43790:SF8">
    <property type="entry name" value="SUGAR ABC TRANSPORTER ATP-BINDING PROTEIN"/>
    <property type="match status" value="1"/>
</dbReference>
<dbReference type="SUPFAM" id="SSF52540">
    <property type="entry name" value="P-loop containing nucleoside triphosphate hydrolases"/>
    <property type="match status" value="1"/>
</dbReference>
<feature type="domain" description="ABC transporter" evidence="3">
    <location>
        <begin position="10"/>
        <end position="246"/>
    </location>
</feature>
<dbReference type="GO" id="GO:0016887">
    <property type="term" value="F:ATP hydrolysis activity"/>
    <property type="evidence" value="ECO:0007669"/>
    <property type="project" value="InterPro"/>
</dbReference>
<dbReference type="PROSITE" id="PS50893">
    <property type="entry name" value="ABC_TRANSPORTER_2"/>
    <property type="match status" value="1"/>
</dbReference>
<comment type="caution">
    <text evidence="4">The sequence shown here is derived from an EMBL/GenBank/DDBJ whole genome shotgun (WGS) entry which is preliminary data.</text>
</comment>
<dbReference type="InterPro" id="IPR027417">
    <property type="entry name" value="P-loop_NTPase"/>
</dbReference>
<evidence type="ECO:0000259" key="3">
    <source>
        <dbReference type="PROSITE" id="PS50893"/>
    </source>
</evidence>
<evidence type="ECO:0000313" key="5">
    <source>
        <dbReference type="Proteomes" id="UP000242263"/>
    </source>
</evidence>
<dbReference type="Gene3D" id="3.40.50.300">
    <property type="entry name" value="P-loop containing nucleotide triphosphate hydrolases"/>
    <property type="match status" value="1"/>
</dbReference>
<accession>A0A2I1M431</accession>
<dbReference type="AlphaFoldDB" id="A0A2I1M431"/>
<dbReference type="SMART" id="SM00382">
    <property type="entry name" value="AAA"/>
    <property type="match status" value="1"/>
</dbReference>
<reference evidence="4 5" key="1">
    <citation type="submission" date="2017-12" db="EMBL/GenBank/DDBJ databases">
        <title>Phylogenetic diversity of female urinary microbiome.</title>
        <authorList>
            <person name="Thomas-White K."/>
            <person name="Wolfe A.J."/>
        </authorList>
    </citation>
    <scope>NUCLEOTIDE SEQUENCE [LARGE SCALE GENOMIC DNA]</scope>
    <source>
        <strain evidence="4 5">UMB0064</strain>
    </source>
</reference>
<sequence>MSAIEQKTVLELSHINLSFDYIEALNDVNLTLKAHEVVALVGDNGAGKSTLLKVIAGLYHPDNGYISVNGEKVNLSSVRAANDLGIASIFQDINMCMNLDVAANIFLGQEIANQVGNRNDENMHIQARQILSQLSSPLSAFRSLEGLSTGEKQTVAIARAMLHDPSIVLMDEPTASLSVIQTAQVLSYIKDLRSRGKAILLVCHNLPDIFAVADRIAVMRHGRLVSVHRTVETSYEQIIAEIAGARTINEEFVNTEDHPEDHKLIDRYN</sequence>
<evidence type="ECO:0000313" key="4">
    <source>
        <dbReference type="EMBL" id="PKZ14870.1"/>
    </source>
</evidence>
<dbReference type="GO" id="GO:0005524">
    <property type="term" value="F:ATP binding"/>
    <property type="evidence" value="ECO:0007669"/>
    <property type="project" value="UniProtKB-KW"/>
</dbReference>
<evidence type="ECO:0000256" key="2">
    <source>
        <dbReference type="ARBA" id="ARBA00022840"/>
    </source>
</evidence>
<name>A0A2I1M431_9BIFI</name>
<organism evidence="4 5">
    <name type="scientific">Alloscardovia omnicolens</name>
    <dbReference type="NCBI Taxonomy" id="419015"/>
    <lineage>
        <taxon>Bacteria</taxon>
        <taxon>Bacillati</taxon>
        <taxon>Actinomycetota</taxon>
        <taxon>Actinomycetes</taxon>
        <taxon>Bifidobacteriales</taxon>
        <taxon>Bifidobacteriaceae</taxon>
        <taxon>Alloscardovia</taxon>
    </lineage>
</organism>
<dbReference type="Pfam" id="PF00005">
    <property type="entry name" value="ABC_tran"/>
    <property type="match status" value="1"/>
</dbReference>
<evidence type="ECO:0000256" key="1">
    <source>
        <dbReference type="ARBA" id="ARBA00022741"/>
    </source>
</evidence>
<keyword evidence="2 4" id="KW-0067">ATP-binding</keyword>
<proteinExistence type="predicted"/>